<gene>
    <name evidence="1" type="ORF">UX79_C0037G0003</name>
</gene>
<sequence length="124" mass="13889">MRRYYAYITFANYKPNVKIANTMVKGLETVRAADLPLPQDAQLLSSDNQIFGRTLSIKTTLTGDDSQKFYRNILLSKGWKIESEGNIGIFANTKYKKGDDTIAITTSPQANSEYTIVTITLRGN</sequence>
<reference evidence="1 2" key="1">
    <citation type="journal article" date="2015" name="Nature">
        <title>rRNA introns, odd ribosomes, and small enigmatic genomes across a large radiation of phyla.</title>
        <authorList>
            <person name="Brown C.T."/>
            <person name="Hug L.A."/>
            <person name="Thomas B.C."/>
            <person name="Sharon I."/>
            <person name="Castelle C.J."/>
            <person name="Singh A."/>
            <person name="Wilkins M.J."/>
            <person name="Williams K.H."/>
            <person name="Banfield J.F."/>
        </authorList>
    </citation>
    <scope>NUCLEOTIDE SEQUENCE [LARGE SCALE GENOMIC DNA]</scope>
</reference>
<name>A0A0G1RFW3_UNCKA</name>
<evidence type="ECO:0000313" key="2">
    <source>
        <dbReference type="Proteomes" id="UP000034684"/>
    </source>
</evidence>
<organism evidence="1 2">
    <name type="scientific">candidate division WWE3 bacterium GW2011_GWB1_47_11</name>
    <dbReference type="NCBI Taxonomy" id="1619117"/>
    <lineage>
        <taxon>Bacteria</taxon>
        <taxon>Katanobacteria</taxon>
    </lineage>
</organism>
<dbReference type="EMBL" id="LCNN01000037">
    <property type="protein sequence ID" value="KKU56031.1"/>
    <property type="molecule type" value="Genomic_DNA"/>
</dbReference>
<evidence type="ECO:0000313" key="1">
    <source>
        <dbReference type="EMBL" id="KKU56031.1"/>
    </source>
</evidence>
<comment type="caution">
    <text evidence="1">The sequence shown here is derived from an EMBL/GenBank/DDBJ whole genome shotgun (WGS) entry which is preliminary data.</text>
</comment>
<protein>
    <submittedName>
        <fullName evidence="1">Uncharacterized protein</fullName>
    </submittedName>
</protein>
<accession>A0A0G1RFW3</accession>
<dbReference type="Proteomes" id="UP000034684">
    <property type="component" value="Unassembled WGS sequence"/>
</dbReference>
<proteinExistence type="predicted"/>
<dbReference type="AlphaFoldDB" id="A0A0G1RFW3"/>